<feature type="compositionally biased region" description="Basic and acidic residues" evidence="1">
    <location>
        <begin position="31"/>
        <end position="51"/>
    </location>
</feature>
<dbReference type="PANTHER" id="PTHR35400:SF3">
    <property type="entry name" value="SLL1072 PROTEIN"/>
    <property type="match status" value="1"/>
</dbReference>
<keyword evidence="3" id="KW-0540">Nuclease</keyword>
<protein>
    <submittedName>
        <fullName evidence="3">Uma2 family endonuclease</fullName>
    </submittedName>
</protein>
<feature type="domain" description="Putative restriction endonuclease" evidence="2">
    <location>
        <begin position="63"/>
        <end position="194"/>
    </location>
</feature>
<keyword evidence="3" id="KW-0378">Hydrolase</keyword>
<accession>A0A5N6B8B1</accession>
<dbReference type="RefSeq" id="WP_139580015.1">
    <property type="nucleotide sequence ID" value="NZ_VDMA02000030.1"/>
</dbReference>
<organism evidence="3 4">
    <name type="scientific">Microbispora catharanthi</name>
    <dbReference type="NCBI Taxonomy" id="1712871"/>
    <lineage>
        <taxon>Bacteria</taxon>
        <taxon>Bacillati</taxon>
        <taxon>Actinomycetota</taxon>
        <taxon>Actinomycetes</taxon>
        <taxon>Streptosporangiales</taxon>
        <taxon>Streptosporangiaceae</taxon>
        <taxon>Microbispora</taxon>
    </lineage>
</organism>
<evidence type="ECO:0000256" key="1">
    <source>
        <dbReference type="SAM" id="MobiDB-lite"/>
    </source>
</evidence>
<dbReference type="InterPro" id="IPR011335">
    <property type="entry name" value="Restrct_endonuc-II-like"/>
</dbReference>
<reference evidence="3 4" key="1">
    <citation type="submission" date="2019-10" db="EMBL/GenBank/DDBJ databases">
        <title>Nonomuraea sp. nov., isolated from Phyllanthus amarus.</title>
        <authorList>
            <person name="Klykleung N."/>
            <person name="Tanasupawat S."/>
        </authorList>
    </citation>
    <scope>NUCLEOTIDE SEQUENCE [LARGE SCALE GENOMIC DNA]</scope>
    <source>
        <strain evidence="3 4">CR1-09</strain>
    </source>
</reference>
<keyword evidence="4" id="KW-1185">Reference proteome</keyword>
<dbReference type="AlphaFoldDB" id="A0A5N6B8B1"/>
<keyword evidence="3" id="KW-0255">Endonuclease</keyword>
<sequence>MTSVLDDWLQPRPGGGAGGVSDRLSRLRPPVGERRDDGDDADHPDADHPDADQPDADQPDAGLIPTGPQTRFHERMTYGLRTALNAQVPGDLVAVSRMDVLLGPDRRARPDVSLVDDLAASDDRRTCYLAEEVRLVIEVVGPDSAASDRDVRPRHYAAAGIPHFWRVEESADFRPFVYSFALDADGAGYQVTGVHHTRLAVDAPFPIAIDLERLPR</sequence>
<dbReference type="EMBL" id="VDMA02000030">
    <property type="protein sequence ID" value="KAB8177291.1"/>
    <property type="molecule type" value="Genomic_DNA"/>
</dbReference>
<feature type="region of interest" description="Disordered" evidence="1">
    <location>
        <begin position="1"/>
        <end position="69"/>
    </location>
</feature>
<dbReference type="SUPFAM" id="SSF52980">
    <property type="entry name" value="Restriction endonuclease-like"/>
    <property type="match status" value="1"/>
</dbReference>
<dbReference type="GO" id="GO:0004519">
    <property type="term" value="F:endonuclease activity"/>
    <property type="evidence" value="ECO:0007669"/>
    <property type="project" value="UniProtKB-KW"/>
</dbReference>
<dbReference type="InterPro" id="IPR012296">
    <property type="entry name" value="Nuclease_put_TT1808"/>
</dbReference>
<evidence type="ECO:0000313" key="3">
    <source>
        <dbReference type="EMBL" id="KAB8177291.1"/>
    </source>
</evidence>
<name>A0A5N6B8B1_9ACTN</name>
<gene>
    <name evidence="3" type="ORF">FH610_037655</name>
</gene>
<dbReference type="Gene3D" id="3.90.1570.10">
    <property type="entry name" value="tt1808, chain A"/>
    <property type="match status" value="1"/>
</dbReference>
<dbReference type="InterPro" id="IPR008538">
    <property type="entry name" value="Uma2"/>
</dbReference>
<evidence type="ECO:0000259" key="2">
    <source>
        <dbReference type="Pfam" id="PF05685"/>
    </source>
</evidence>
<dbReference type="CDD" id="cd06260">
    <property type="entry name" value="DUF820-like"/>
    <property type="match status" value="1"/>
</dbReference>
<proteinExistence type="predicted"/>
<dbReference type="PANTHER" id="PTHR35400">
    <property type="entry name" value="SLR1083 PROTEIN"/>
    <property type="match status" value="1"/>
</dbReference>
<dbReference type="Proteomes" id="UP000313066">
    <property type="component" value="Unassembled WGS sequence"/>
</dbReference>
<evidence type="ECO:0000313" key="4">
    <source>
        <dbReference type="Proteomes" id="UP000313066"/>
    </source>
</evidence>
<dbReference type="Pfam" id="PF05685">
    <property type="entry name" value="Uma2"/>
    <property type="match status" value="1"/>
</dbReference>
<comment type="caution">
    <text evidence="3">The sequence shown here is derived from an EMBL/GenBank/DDBJ whole genome shotgun (WGS) entry which is preliminary data.</text>
</comment>